<comment type="caution">
    <text evidence="2">The sequence shown here is derived from an EMBL/GenBank/DDBJ whole genome shotgun (WGS) entry which is preliminary data.</text>
</comment>
<sequence>MSFENDKYSLDKDSYEWCLRQSKRLKAIDPQTKIQIRNHRLVTQMQRELVNAIKCRCNQSCTPDDISNTLQDVRKRTNIGKHSPYKSRSFKEKIPFMMQIKDKPKERVAEVTNKKNSFHNFGSTDYYANNCPRANKKVYDVEQVPEEESPTEDSESDVMGNAIIEHPDDDQDPKE</sequence>
<feature type="region of interest" description="Disordered" evidence="1">
    <location>
        <begin position="138"/>
        <end position="175"/>
    </location>
</feature>
<evidence type="ECO:0000313" key="2">
    <source>
        <dbReference type="EMBL" id="MBW0541056.1"/>
    </source>
</evidence>
<dbReference type="EMBL" id="AVOT02045714">
    <property type="protein sequence ID" value="MBW0541056.1"/>
    <property type="molecule type" value="Genomic_DNA"/>
</dbReference>
<evidence type="ECO:0000313" key="3">
    <source>
        <dbReference type="Proteomes" id="UP000765509"/>
    </source>
</evidence>
<reference evidence="2" key="1">
    <citation type="submission" date="2021-03" db="EMBL/GenBank/DDBJ databases">
        <title>Draft genome sequence of rust myrtle Austropuccinia psidii MF-1, a brazilian biotype.</title>
        <authorList>
            <person name="Quecine M.C."/>
            <person name="Pachon D.M.R."/>
            <person name="Bonatelli M.L."/>
            <person name="Correr F.H."/>
            <person name="Franceschini L.M."/>
            <person name="Leite T.F."/>
            <person name="Margarido G.R.A."/>
            <person name="Almeida C.A."/>
            <person name="Ferrarezi J.A."/>
            <person name="Labate C.A."/>
        </authorList>
    </citation>
    <scope>NUCLEOTIDE SEQUENCE</scope>
    <source>
        <strain evidence="2">MF-1</strain>
    </source>
</reference>
<feature type="compositionally biased region" description="Acidic residues" evidence="1">
    <location>
        <begin position="143"/>
        <end position="156"/>
    </location>
</feature>
<dbReference type="Proteomes" id="UP000765509">
    <property type="component" value="Unassembled WGS sequence"/>
</dbReference>
<evidence type="ECO:0000256" key="1">
    <source>
        <dbReference type="SAM" id="MobiDB-lite"/>
    </source>
</evidence>
<keyword evidence="3" id="KW-1185">Reference proteome</keyword>
<name>A0A9Q3FPF0_9BASI</name>
<accession>A0A9Q3FPF0</accession>
<gene>
    <name evidence="2" type="ORF">O181_080771</name>
</gene>
<protein>
    <submittedName>
        <fullName evidence="2">Uncharacterized protein</fullName>
    </submittedName>
</protein>
<organism evidence="2 3">
    <name type="scientific">Austropuccinia psidii MF-1</name>
    <dbReference type="NCBI Taxonomy" id="1389203"/>
    <lineage>
        <taxon>Eukaryota</taxon>
        <taxon>Fungi</taxon>
        <taxon>Dikarya</taxon>
        <taxon>Basidiomycota</taxon>
        <taxon>Pucciniomycotina</taxon>
        <taxon>Pucciniomycetes</taxon>
        <taxon>Pucciniales</taxon>
        <taxon>Sphaerophragmiaceae</taxon>
        <taxon>Austropuccinia</taxon>
    </lineage>
</organism>
<dbReference type="AlphaFoldDB" id="A0A9Q3FPF0"/>
<proteinExistence type="predicted"/>